<sequence>MREFLTKFQSVSNCAMNEQTVDLAPIAKIAVEASFQKQCVNYLAHTAAPAYNCLIHLWKFALLDAAFAAVMDQYKAAVENKYDVKTKDETEFNPFGKKIEKQKPVNNIQKDVAQYVKAFLAAAAPPERCGHMICYNCNRKGHIAMYCRQEDSECGKKKHPGERCPF</sequence>
<protein>
    <submittedName>
        <fullName evidence="1">Uncharacterized protein</fullName>
    </submittedName>
</protein>
<evidence type="ECO:0000313" key="1">
    <source>
        <dbReference type="EMBL" id="KAJ9086263.1"/>
    </source>
</evidence>
<name>A0ACC2UHG3_9FUNG</name>
<comment type="caution">
    <text evidence="1">The sequence shown here is derived from an EMBL/GenBank/DDBJ whole genome shotgun (WGS) entry which is preliminary data.</text>
</comment>
<dbReference type="EMBL" id="QTSX02000727">
    <property type="protein sequence ID" value="KAJ9086263.1"/>
    <property type="molecule type" value="Genomic_DNA"/>
</dbReference>
<reference evidence="1" key="1">
    <citation type="submission" date="2022-04" db="EMBL/GenBank/DDBJ databases">
        <title>Genome of the entomopathogenic fungus Entomophthora muscae.</title>
        <authorList>
            <person name="Elya C."/>
            <person name="Lovett B.R."/>
            <person name="Lee E."/>
            <person name="Macias A.M."/>
            <person name="Hajek A.E."/>
            <person name="De Bivort B.L."/>
            <person name="Kasson M.T."/>
            <person name="De Fine Licht H.H."/>
            <person name="Stajich J.E."/>
        </authorList>
    </citation>
    <scope>NUCLEOTIDE SEQUENCE</scope>
    <source>
        <strain evidence="1">Berkeley</strain>
    </source>
</reference>
<proteinExistence type="predicted"/>
<dbReference type="Proteomes" id="UP001165960">
    <property type="component" value="Unassembled WGS sequence"/>
</dbReference>
<organism evidence="1 2">
    <name type="scientific">Entomophthora muscae</name>
    <dbReference type="NCBI Taxonomy" id="34485"/>
    <lineage>
        <taxon>Eukaryota</taxon>
        <taxon>Fungi</taxon>
        <taxon>Fungi incertae sedis</taxon>
        <taxon>Zoopagomycota</taxon>
        <taxon>Entomophthoromycotina</taxon>
        <taxon>Entomophthoromycetes</taxon>
        <taxon>Entomophthorales</taxon>
        <taxon>Entomophthoraceae</taxon>
        <taxon>Entomophthora</taxon>
    </lineage>
</organism>
<accession>A0ACC2UHG3</accession>
<keyword evidence="2" id="KW-1185">Reference proteome</keyword>
<evidence type="ECO:0000313" key="2">
    <source>
        <dbReference type="Proteomes" id="UP001165960"/>
    </source>
</evidence>
<gene>
    <name evidence="1" type="ORF">DSO57_1006148</name>
</gene>